<organism evidence="2 3">
    <name type="scientific">Trichonephila inaurata madagascariensis</name>
    <dbReference type="NCBI Taxonomy" id="2747483"/>
    <lineage>
        <taxon>Eukaryota</taxon>
        <taxon>Metazoa</taxon>
        <taxon>Ecdysozoa</taxon>
        <taxon>Arthropoda</taxon>
        <taxon>Chelicerata</taxon>
        <taxon>Arachnida</taxon>
        <taxon>Araneae</taxon>
        <taxon>Araneomorphae</taxon>
        <taxon>Entelegynae</taxon>
        <taxon>Araneoidea</taxon>
        <taxon>Nephilidae</taxon>
        <taxon>Trichonephila</taxon>
        <taxon>Trichonephila inaurata</taxon>
    </lineage>
</organism>
<accession>A0A8X6Y133</accession>
<dbReference type="EMBL" id="BMAV01014912">
    <property type="protein sequence ID" value="GFY63728.1"/>
    <property type="molecule type" value="Genomic_DNA"/>
</dbReference>
<evidence type="ECO:0000313" key="3">
    <source>
        <dbReference type="Proteomes" id="UP000886998"/>
    </source>
</evidence>
<dbReference type="SUPFAM" id="SSF54695">
    <property type="entry name" value="POZ domain"/>
    <property type="match status" value="1"/>
</dbReference>
<dbReference type="InterPro" id="IPR000210">
    <property type="entry name" value="BTB/POZ_dom"/>
</dbReference>
<dbReference type="AlphaFoldDB" id="A0A8X6Y133"/>
<sequence>MPRTLRIPHTNVKNTTTNFNHSNMGDFQSLKDLSKDLLHLFNEASASFADVVLKCESFNVPVHKNILAARSPVFSAMFKNDMRESQEKIVDISDIGISVLRTMLVYIYTGNTEDINMSNAVDLLFAADKYQLMKLKKVCAEYLKSNATNQNVLNLLVIGDLHDQDLKDFAVSFICHEVAEFSVLENTEEWKRLQTEKPSLAMEILISLVKARDKKVKDLTFFKTSDPTGKPQGFKFDGNKLVEGNKFIEGINSVKSVGFTFGQQQKS</sequence>
<name>A0A8X6Y133_9ARAC</name>
<dbReference type="Gene3D" id="1.25.40.420">
    <property type="match status" value="1"/>
</dbReference>
<dbReference type="InterPro" id="IPR011333">
    <property type="entry name" value="SKP1/BTB/POZ_sf"/>
</dbReference>
<dbReference type="Gene3D" id="3.30.710.10">
    <property type="entry name" value="Potassium Channel Kv1.1, Chain A"/>
    <property type="match status" value="1"/>
</dbReference>
<reference evidence="2" key="1">
    <citation type="submission" date="2020-08" db="EMBL/GenBank/DDBJ databases">
        <title>Multicomponent nature underlies the extraordinary mechanical properties of spider dragline silk.</title>
        <authorList>
            <person name="Kono N."/>
            <person name="Nakamura H."/>
            <person name="Mori M."/>
            <person name="Yoshida Y."/>
            <person name="Ohtoshi R."/>
            <person name="Malay A.D."/>
            <person name="Moran D.A.P."/>
            <person name="Tomita M."/>
            <person name="Numata K."/>
            <person name="Arakawa K."/>
        </authorList>
    </citation>
    <scope>NUCLEOTIDE SEQUENCE</scope>
</reference>
<dbReference type="FunFam" id="3.30.710.10:FF:000159">
    <property type="entry name" value="Speckle-type POZ protein B"/>
    <property type="match status" value="1"/>
</dbReference>
<dbReference type="OrthoDB" id="6437200at2759"/>
<comment type="caution">
    <text evidence="2">The sequence shown here is derived from an EMBL/GenBank/DDBJ whole genome shotgun (WGS) entry which is preliminary data.</text>
</comment>
<protein>
    <submittedName>
        <fullName evidence="2">Speckle-type POZ protein A</fullName>
    </submittedName>
</protein>
<dbReference type="Proteomes" id="UP000886998">
    <property type="component" value="Unassembled WGS sequence"/>
</dbReference>
<proteinExistence type="predicted"/>
<dbReference type="PANTHER" id="PTHR24413">
    <property type="entry name" value="SPECKLE-TYPE POZ PROTEIN"/>
    <property type="match status" value="1"/>
</dbReference>
<feature type="domain" description="BTB" evidence="1">
    <location>
        <begin position="49"/>
        <end position="116"/>
    </location>
</feature>
<keyword evidence="3" id="KW-1185">Reference proteome</keyword>
<dbReference type="PROSITE" id="PS50097">
    <property type="entry name" value="BTB"/>
    <property type="match status" value="1"/>
</dbReference>
<evidence type="ECO:0000259" key="1">
    <source>
        <dbReference type="PROSITE" id="PS50097"/>
    </source>
</evidence>
<gene>
    <name evidence="2" type="primary">spop-a</name>
    <name evidence="2" type="ORF">TNIN_50091</name>
</gene>
<dbReference type="Pfam" id="PF00651">
    <property type="entry name" value="BTB"/>
    <property type="match status" value="1"/>
</dbReference>
<dbReference type="SMART" id="SM00225">
    <property type="entry name" value="BTB"/>
    <property type="match status" value="1"/>
</dbReference>
<evidence type="ECO:0000313" key="2">
    <source>
        <dbReference type="EMBL" id="GFY63728.1"/>
    </source>
</evidence>